<name>A0A0A2TJP8_9BACI</name>
<dbReference type="OrthoDB" id="9789704at2"/>
<dbReference type="RefSeq" id="WP_036815019.1">
    <property type="nucleotide sequence ID" value="NZ_AVBF01000001.1"/>
</dbReference>
<evidence type="ECO:0000313" key="3">
    <source>
        <dbReference type="Proteomes" id="UP000030147"/>
    </source>
</evidence>
<keyword evidence="3" id="KW-1185">Reference proteome</keyword>
<feature type="transmembrane region" description="Helical" evidence="1">
    <location>
        <begin position="12"/>
        <end position="30"/>
    </location>
</feature>
<dbReference type="EMBL" id="AVBF01000001">
    <property type="protein sequence ID" value="KGP74668.1"/>
    <property type="molecule type" value="Genomic_DNA"/>
</dbReference>
<dbReference type="STRING" id="1385514.N782_00235"/>
<feature type="transmembrane region" description="Helical" evidence="1">
    <location>
        <begin position="61"/>
        <end position="79"/>
    </location>
</feature>
<organism evidence="2 3">
    <name type="scientific">Pontibacillus yanchengensis Y32</name>
    <dbReference type="NCBI Taxonomy" id="1385514"/>
    <lineage>
        <taxon>Bacteria</taxon>
        <taxon>Bacillati</taxon>
        <taxon>Bacillota</taxon>
        <taxon>Bacilli</taxon>
        <taxon>Bacillales</taxon>
        <taxon>Bacillaceae</taxon>
        <taxon>Pontibacillus</taxon>
    </lineage>
</organism>
<dbReference type="AlphaFoldDB" id="A0A0A2TJP8"/>
<accession>A0A0A2TJP8</accession>
<comment type="caution">
    <text evidence="2">The sequence shown here is derived from an EMBL/GenBank/DDBJ whole genome shotgun (WGS) entry which is preliminary data.</text>
</comment>
<evidence type="ECO:0000313" key="2">
    <source>
        <dbReference type="EMBL" id="KGP74668.1"/>
    </source>
</evidence>
<protein>
    <submittedName>
        <fullName evidence="2">Uncharacterized protein</fullName>
    </submittedName>
</protein>
<keyword evidence="1" id="KW-1133">Transmembrane helix</keyword>
<dbReference type="InterPro" id="IPR038377">
    <property type="entry name" value="Na/Glc_symporter_sf"/>
</dbReference>
<proteinExistence type="predicted"/>
<dbReference type="eggNOG" id="COG0591">
    <property type="taxonomic scope" value="Bacteria"/>
</dbReference>
<evidence type="ECO:0000256" key="1">
    <source>
        <dbReference type="SAM" id="Phobius"/>
    </source>
</evidence>
<dbReference type="Gene3D" id="1.20.1730.10">
    <property type="entry name" value="Sodium/glucose cotransporter"/>
    <property type="match status" value="1"/>
</dbReference>
<feature type="transmembrane region" description="Helical" evidence="1">
    <location>
        <begin position="37"/>
        <end position="55"/>
    </location>
</feature>
<gene>
    <name evidence="2" type="ORF">N782_00235</name>
</gene>
<sequence>MITDIITIYQWALRLSAVTLVLPFLAVMFWRKVTKRAVFISMLSSGIITTIWPLLGTGWNQTIVGFLISLVTLVGISLMTEHSETEKVKAVYFEDFDRSKTTYQESPTYHA</sequence>
<keyword evidence="1" id="KW-0812">Transmembrane</keyword>
<keyword evidence="1" id="KW-0472">Membrane</keyword>
<dbReference type="Proteomes" id="UP000030147">
    <property type="component" value="Unassembled WGS sequence"/>
</dbReference>
<reference evidence="2 3" key="1">
    <citation type="journal article" date="2015" name="Stand. Genomic Sci.">
        <title>High quality draft genome sequence of the moderately halophilic bacterium Pontibacillus yanchengensis Y32(T) and comparison among Pontibacillus genomes.</title>
        <authorList>
            <person name="Huang J."/>
            <person name="Qiao Z.X."/>
            <person name="Tang J.W."/>
            <person name="Wang G."/>
        </authorList>
    </citation>
    <scope>NUCLEOTIDE SEQUENCE [LARGE SCALE GENOMIC DNA]</scope>
    <source>
        <strain evidence="2 3">Y32</strain>
    </source>
</reference>